<dbReference type="InterPro" id="IPR029000">
    <property type="entry name" value="Cyclophilin-like_dom_sf"/>
</dbReference>
<sequence length="119" mass="12830">MRIQISIGGERLTATLSEGAAVRDLVAQLPVTVYMVDHGQFEKTGRLPSPLSREGQPDGADPDVGDVGYYAPGNDLVLYYGDQSYFPGIVILGRLDGDAAQRLARLDGPVRARVEARDD</sequence>
<evidence type="ECO:0000313" key="4">
    <source>
        <dbReference type="Proteomes" id="UP000030013"/>
    </source>
</evidence>
<dbReference type="SUPFAM" id="SSF50891">
    <property type="entry name" value="Cyclophilin-like"/>
    <property type="match status" value="1"/>
</dbReference>
<feature type="region of interest" description="Disordered" evidence="1">
    <location>
        <begin position="42"/>
        <end position="65"/>
    </location>
</feature>
<proteinExistence type="predicted"/>
<keyword evidence="4" id="KW-1185">Reference proteome</keyword>
<protein>
    <recommendedName>
        <fullName evidence="2">Cyclophilin-like domain-containing protein</fullName>
    </recommendedName>
</protein>
<dbReference type="Pfam" id="PF18050">
    <property type="entry name" value="Cyclophil_like2"/>
    <property type="match status" value="1"/>
</dbReference>
<evidence type="ECO:0000313" key="3">
    <source>
        <dbReference type="EMBL" id="KGN40432.1"/>
    </source>
</evidence>
<dbReference type="InterPro" id="IPR041183">
    <property type="entry name" value="Cyclophilin-like"/>
</dbReference>
<evidence type="ECO:0000256" key="1">
    <source>
        <dbReference type="SAM" id="MobiDB-lite"/>
    </source>
</evidence>
<dbReference type="Gene3D" id="2.40.100.20">
    <property type="match status" value="1"/>
</dbReference>
<dbReference type="AlphaFoldDB" id="A0A0A0JWG2"/>
<name>A0A0A0JWG2_9MICO</name>
<accession>A0A0A0JWG2</accession>
<dbReference type="EMBL" id="AVPL01000041">
    <property type="protein sequence ID" value="KGN40432.1"/>
    <property type="molecule type" value="Genomic_DNA"/>
</dbReference>
<reference evidence="3 4" key="1">
    <citation type="submission" date="2013-08" db="EMBL/GenBank/DDBJ databases">
        <title>The genome sequence of Knoellia aerolata.</title>
        <authorList>
            <person name="Zhu W."/>
            <person name="Wang G."/>
        </authorList>
    </citation>
    <scope>NUCLEOTIDE SEQUENCE [LARGE SCALE GENOMIC DNA]</scope>
    <source>
        <strain evidence="3 4">DSM 18566</strain>
    </source>
</reference>
<organism evidence="3 4">
    <name type="scientific">Knoellia aerolata DSM 18566</name>
    <dbReference type="NCBI Taxonomy" id="1385519"/>
    <lineage>
        <taxon>Bacteria</taxon>
        <taxon>Bacillati</taxon>
        <taxon>Actinomycetota</taxon>
        <taxon>Actinomycetes</taxon>
        <taxon>Micrococcales</taxon>
        <taxon>Intrasporangiaceae</taxon>
        <taxon>Knoellia</taxon>
    </lineage>
</organism>
<gene>
    <name evidence="3" type="ORF">N801_08360</name>
</gene>
<dbReference type="eggNOG" id="COG4925">
    <property type="taxonomic scope" value="Bacteria"/>
</dbReference>
<evidence type="ECO:0000259" key="2">
    <source>
        <dbReference type="Pfam" id="PF18050"/>
    </source>
</evidence>
<feature type="domain" description="Cyclophilin-like" evidence="2">
    <location>
        <begin position="5"/>
        <end position="115"/>
    </location>
</feature>
<comment type="caution">
    <text evidence="3">The sequence shown here is derived from an EMBL/GenBank/DDBJ whole genome shotgun (WGS) entry which is preliminary data.</text>
</comment>
<dbReference type="Proteomes" id="UP000030013">
    <property type="component" value="Unassembled WGS sequence"/>
</dbReference>